<feature type="transmembrane region" description="Helical" evidence="1">
    <location>
        <begin position="242"/>
        <end position="262"/>
    </location>
</feature>
<dbReference type="KEGG" id="het:BBW65_00555"/>
<dbReference type="AlphaFoldDB" id="A0A1B1U3R9"/>
<keyword evidence="1" id="KW-1133">Transmembrane helix</keyword>
<sequence>MLSKDIMRYSKMRYEIRAYMCYLFSRHIQTAISANSLENITHGLEKIALEVQVFDSIYVLDSYGTQIRELNQKTYEVTHIEGKPNYADRAYFYECKKERRCILTDPYPSKNDSKLVVTASYPIYDEEHRLLYVVCIDILLSQALKIGTPAKFYDVFNLGSKVVYSALSVMLALVALLLFVRGGHSFWHAVVNFSRLDIKEVFEATILLTLSLAIMDLVKAIFEEEVLERSAGENHYAIHKTMIRFLGSIIIALAIEALMLVFKFSIIEPSKIQYTLYLTGGVALLLFGLSVYVKFAYSAVKDDRNSNAEPRL</sequence>
<organism evidence="2 3">
    <name type="scientific">Helicobacter enhydrae</name>
    <dbReference type="NCBI Taxonomy" id="222136"/>
    <lineage>
        <taxon>Bacteria</taxon>
        <taxon>Pseudomonadati</taxon>
        <taxon>Campylobacterota</taxon>
        <taxon>Epsilonproteobacteria</taxon>
        <taxon>Campylobacterales</taxon>
        <taxon>Helicobacteraceae</taxon>
        <taxon>Helicobacter</taxon>
    </lineage>
</organism>
<dbReference type="EMBL" id="CP016503">
    <property type="protein sequence ID" value="ANV97399.1"/>
    <property type="molecule type" value="Genomic_DNA"/>
</dbReference>
<keyword evidence="3" id="KW-1185">Reference proteome</keyword>
<name>A0A1B1U3R9_9HELI</name>
<dbReference type="Proteomes" id="UP000092884">
    <property type="component" value="Chromosome"/>
</dbReference>
<dbReference type="STRING" id="222136.BBW65_00555"/>
<dbReference type="Gene3D" id="3.30.450.20">
    <property type="entry name" value="PAS domain"/>
    <property type="match status" value="1"/>
</dbReference>
<gene>
    <name evidence="2" type="ORF">BBW65_00555</name>
</gene>
<dbReference type="RefSeq" id="WP_066338344.1">
    <property type="nucleotide sequence ID" value="NZ_CP016503.1"/>
</dbReference>
<dbReference type="CDD" id="cd18773">
    <property type="entry name" value="PDC1_HK_sensor"/>
    <property type="match status" value="1"/>
</dbReference>
<dbReference type="OrthoDB" id="5338382at2"/>
<feature type="transmembrane region" description="Helical" evidence="1">
    <location>
        <begin position="162"/>
        <end position="180"/>
    </location>
</feature>
<dbReference type="InterPro" id="IPR029151">
    <property type="entry name" value="Sensor-like_sf"/>
</dbReference>
<evidence type="ECO:0000256" key="1">
    <source>
        <dbReference type="SAM" id="Phobius"/>
    </source>
</evidence>
<accession>A0A1B1U3R9</accession>
<feature type="transmembrane region" description="Helical" evidence="1">
    <location>
        <begin position="274"/>
        <end position="297"/>
    </location>
</feature>
<dbReference type="SUPFAM" id="SSF103190">
    <property type="entry name" value="Sensory domain-like"/>
    <property type="match status" value="1"/>
</dbReference>
<reference evidence="3" key="1">
    <citation type="submission" date="2016-07" db="EMBL/GenBank/DDBJ databases">
        <authorList>
            <person name="Florea S."/>
            <person name="Webb J.S."/>
            <person name="Jaromczyk J."/>
            <person name="Schardl C.L."/>
        </authorList>
    </citation>
    <scope>NUCLEOTIDE SEQUENCE [LARGE SCALE GENOMIC DNA]</scope>
    <source>
        <strain evidence="3">MIT 01-6242</strain>
    </source>
</reference>
<evidence type="ECO:0000313" key="2">
    <source>
        <dbReference type="EMBL" id="ANV97399.1"/>
    </source>
</evidence>
<evidence type="ECO:0008006" key="4">
    <source>
        <dbReference type="Google" id="ProtNLM"/>
    </source>
</evidence>
<keyword evidence="1" id="KW-0472">Membrane</keyword>
<evidence type="ECO:0000313" key="3">
    <source>
        <dbReference type="Proteomes" id="UP000092884"/>
    </source>
</evidence>
<protein>
    <recommendedName>
        <fullName evidence="4">General glycosylation pathway protein</fullName>
    </recommendedName>
</protein>
<proteinExistence type="predicted"/>
<keyword evidence="1" id="KW-0812">Transmembrane</keyword>